<dbReference type="AlphaFoldDB" id="A0A1F8F3D2"/>
<dbReference type="InterPro" id="IPR050924">
    <property type="entry name" value="Peroxiredoxin_BCP/PrxQ"/>
</dbReference>
<evidence type="ECO:0000256" key="6">
    <source>
        <dbReference type="ARBA" id="ARBA00023002"/>
    </source>
</evidence>
<dbReference type="PANTHER" id="PTHR42801">
    <property type="entry name" value="THIOREDOXIN-DEPENDENT PEROXIDE REDUCTASE"/>
    <property type="match status" value="1"/>
</dbReference>
<evidence type="ECO:0000313" key="15">
    <source>
        <dbReference type="Proteomes" id="UP000176834"/>
    </source>
</evidence>
<gene>
    <name evidence="14" type="ORF">A3B86_02345</name>
</gene>
<comment type="similarity">
    <text evidence="10">Belongs to the peroxiredoxin family. BCP/PrxQ subfamily.</text>
</comment>
<evidence type="ECO:0000256" key="11">
    <source>
        <dbReference type="ARBA" id="ARBA00049091"/>
    </source>
</evidence>
<dbReference type="Gene3D" id="3.40.30.10">
    <property type="entry name" value="Glutaredoxin"/>
    <property type="match status" value="1"/>
</dbReference>
<dbReference type="SUPFAM" id="SSF52833">
    <property type="entry name" value="Thioredoxin-like"/>
    <property type="match status" value="1"/>
</dbReference>
<dbReference type="GO" id="GO:0005737">
    <property type="term" value="C:cytoplasm"/>
    <property type="evidence" value="ECO:0007669"/>
    <property type="project" value="TreeGrafter"/>
</dbReference>
<sequence>MLKLNTKAPNFSLPDQAGEIHSLTDYKGKWVLVYFYPKDDTPGCTKEACMIRDNLPDFKKLNCIVLGISVDSVKSHGKFAEKYKLPFTLLADDKKEVVKKYGAWQKKKFMGKEYMGTKRISYLINPDGKIVKVYPDVKPAEHANEVIADLDLLSK</sequence>
<accession>A0A1F8F3D2</accession>
<feature type="domain" description="Thioredoxin" evidence="13">
    <location>
        <begin position="2"/>
        <end position="155"/>
    </location>
</feature>
<evidence type="ECO:0000256" key="2">
    <source>
        <dbReference type="ARBA" id="ARBA00011245"/>
    </source>
</evidence>
<comment type="catalytic activity">
    <reaction evidence="11">
        <text>a hydroperoxide + [thioredoxin]-dithiol = an alcohol + [thioredoxin]-disulfide + H2O</text>
        <dbReference type="Rhea" id="RHEA:62620"/>
        <dbReference type="Rhea" id="RHEA-COMP:10698"/>
        <dbReference type="Rhea" id="RHEA-COMP:10700"/>
        <dbReference type="ChEBI" id="CHEBI:15377"/>
        <dbReference type="ChEBI" id="CHEBI:29950"/>
        <dbReference type="ChEBI" id="CHEBI:30879"/>
        <dbReference type="ChEBI" id="CHEBI:35924"/>
        <dbReference type="ChEBI" id="CHEBI:50058"/>
        <dbReference type="EC" id="1.11.1.24"/>
    </reaction>
</comment>
<evidence type="ECO:0000256" key="8">
    <source>
        <dbReference type="ARBA" id="ARBA00023284"/>
    </source>
</evidence>
<dbReference type="Pfam" id="PF00578">
    <property type="entry name" value="AhpC-TSA"/>
    <property type="match status" value="1"/>
</dbReference>
<dbReference type="InterPro" id="IPR024706">
    <property type="entry name" value="Peroxiredoxin_AhpC-typ"/>
</dbReference>
<dbReference type="EMBL" id="MGJN01000003">
    <property type="protein sequence ID" value="OGN07655.1"/>
    <property type="molecule type" value="Genomic_DNA"/>
</dbReference>
<keyword evidence="8" id="KW-0676">Redox-active center</keyword>
<dbReference type="PROSITE" id="PS51352">
    <property type="entry name" value="THIOREDOXIN_2"/>
    <property type="match status" value="1"/>
</dbReference>
<keyword evidence="7" id="KW-1015">Disulfide bond</keyword>
<evidence type="ECO:0000256" key="9">
    <source>
        <dbReference type="ARBA" id="ARBA00032824"/>
    </source>
</evidence>
<dbReference type="GO" id="GO:0008379">
    <property type="term" value="F:thioredoxin peroxidase activity"/>
    <property type="evidence" value="ECO:0007669"/>
    <property type="project" value="TreeGrafter"/>
</dbReference>
<dbReference type="EC" id="1.11.1.24" evidence="3"/>
<dbReference type="Proteomes" id="UP000176834">
    <property type="component" value="Unassembled WGS sequence"/>
</dbReference>
<dbReference type="InterPro" id="IPR013766">
    <property type="entry name" value="Thioredoxin_domain"/>
</dbReference>
<keyword evidence="5" id="KW-0049">Antioxidant</keyword>
<evidence type="ECO:0000256" key="1">
    <source>
        <dbReference type="ARBA" id="ARBA00003330"/>
    </source>
</evidence>
<evidence type="ECO:0000256" key="4">
    <source>
        <dbReference type="ARBA" id="ARBA00022559"/>
    </source>
</evidence>
<proteinExistence type="inferred from homology"/>
<name>A0A1F8F3D2_9BACT</name>
<evidence type="ECO:0000259" key="13">
    <source>
        <dbReference type="PROSITE" id="PS51352"/>
    </source>
</evidence>
<dbReference type="InterPro" id="IPR000866">
    <property type="entry name" value="AhpC/TSA"/>
</dbReference>
<evidence type="ECO:0000256" key="3">
    <source>
        <dbReference type="ARBA" id="ARBA00013017"/>
    </source>
</evidence>
<evidence type="ECO:0000256" key="5">
    <source>
        <dbReference type="ARBA" id="ARBA00022862"/>
    </source>
</evidence>
<dbReference type="PANTHER" id="PTHR42801:SF4">
    <property type="entry name" value="AHPC_TSA FAMILY PROTEIN"/>
    <property type="match status" value="1"/>
</dbReference>
<comment type="subunit">
    <text evidence="2">Monomer.</text>
</comment>
<dbReference type="PIRSF" id="PIRSF000239">
    <property type="entry name" value="AHPC"/>
    <property type="match status" value="1"/>
</dbReference>
<dbReference type="CDD" id="cd03017">
    <property type="entry name" value="PRX_BCP"/>
    <property type="match status" value="1"/>
</dbReference>
<evidence type="ECO:0000256" key="10">
    <source>
        <dbReference type="ARBA" id="ARBA00038489"/>
    </source>
</evidence>
<evidence type="ECO:0000256" key="12">
    <source>
        <dbReference type="PIRSR" id="PIRSR000239-1"/>
    </source>
</evidence>
<comment type="caution">
    <text evidence="14">The sequence shown here is derived from an EMBL/GenBank/DDBJ whole genome shotgun (WGS) entry which is preliminary data.</text>
</comment>
<comment type="function">
    <text evidence="1">Thiol-specific peroxidase that catalyzes the reduction of hydrogen peroxide and organic hydroperoxides to water and alcohols, respectively. Plays a role in cell protection against oxidative stress by detoxifying peroxides and as sensor of hydrogen peroxide-mediated signaling events.</text>
</comment>
<keyword evidence="4" id="KW-0575">Peroxidase</keyword>
<dbReference type="FunFam" id="3.40.30.10:FF:000007">
    <property type="entry name" value="Thioredoxin-dependent thiol peroxidase"/>
    <property type="match status" value="1"/>
</dbReference>
<keyword evidence="6" id="KW-0560">Oxidoreductase</keyword>
<feature type="active site" description="Cysteine sulfenic acid (-SOH) intermediate; for peroxidase activity" evidence="12">
    <location>
        <position position="44"/>
    </location>
</feature>
<dbReference type="GO" id="GO:0045454">
    <property type="term" value="P:cell redox homeostasis"/>
    <property type="evidence" value="ECO:0007669"/>
    <property type="project" value="TreeGrafter"/>
</dbReference>
<evidence type="ECO:0000256" key="7">
    <source>
        <dbReference type="ARBA" id="ARBA00023157"/>
    </source>
</evidence>
<dbReference type="NCBIfam" id="NF006960">
    <property type="entry name" value="PRK09437.1"/>
    <property type="match status" value="1"/>
</dbReference>
<dbReference type="GO" id="GO:0034599">
    <property type="term" value="P:cellular response to oxidative stress"/>
    <property type="evidence" value="ECO:0007669"/>
    <property type="project" value="TreeGrafter"/>
</dbReference>
<dbReference type="InterPro" id="IPR036249">
    <property type="entry name" value="Thioredoxin-like_sf"/>
</dbReference>
<evidence type="ECO:0000313" key="14">
    <source>
        <dbReference type="EMBL" id="OGN07655.1"/>
    </source>
</evidence>
<organism evidence="14 15">
    <name type="scientific">Candidatus Yanofskybacteria bacterium RIFCSPHIGHO2_02_FULL_38_22b</name>
    <dbReference type="NCBI Taxonomy" id="1802673"/>
    <lineage>
        <taxon>Bacteria</taxon>
        <taxon>Candidatus Yanofskyibacteriota</taxon>
    </lineage>
</organism>
<reference evidence="14 15" key="1">
    <citation type="journal article" date="2016" name="Nat. Commun.">
        <title>Thousands of microbial genomes shed light on interconnected biogeochemical processes in an aquifer system.</title>
        <authorList>
            <person name="Anantharaman K."/>
            <person name="Brown C.T."/>
            <person name="Hug L.A."/>
            <person name="Sharon I."/>
            <person name="Castelle C.J."/>
            <person name="Probst A.J."/>
            <person name="Thomas B.C."/>
            <person name="Singh A."/>
            <person name="Wilkins M.J."/>
            <person name="Karaoz U."/>
            <person name="Brodie E.L."/>
            <person name="Williams K.H."/>
            <person name="Hubbard S.S."/>
            <person name="Banfield J.F."/>
        </authorList>
    </citation>
    <scope>NUCLEOTIDE SEQUENCE [LARGE SCALE GENOMIC DNA]</scope>
</reference>
<protein>
    <recommendedName>
        <fullName evidence="3">thioredoxin-dependent peroxiredoxin</fullName>
        <ecNumber evidence="3">1.11.1.24</ecNumber>
    </recommendedName>
    <alternativeName>
        <fullName evidence="9">Thioredoxin peroxidase</fullName>
    </alternativeName>
</protein>